<proteinExistence type="predicted"/>
<dbReference type="PANTHER" id="PTHR23045">
    <property type="entry name" value="LEUCINE-RICH REPEAT-CONTAINING PROTEIN 37A"/>
    <property type="match status" value="1"/>
</dbReference>
<evidence type="ECO:0000259" key="3">
    <source>
        <dbReference type="Pfam" id="PF14914"/>
    </source>
</evidence>
<evidence type="ECO:0000313" key="5">
    <source>
        <dbReference type="Proteomes" id="UP001177744"/>
    </source>
</evidence>
<dbReference type="AlphaFoldDB" id="A0AA40HIF0"/>
<dbReference type="Pfam" id="PF14914">
    <property type="entry name" value="LRRC37AB_C"/>
    <property type="match status" value="1"/>
</dbReference>
<reference evidence="4" key="1">
    <citation type="submission" date="2023-06" db="EMBL/GenBank/DDBJ databases">
        <title>Reference genome for the Northern bat (Eptesicus nilssonii), a most northern bat species.</title>
        <authorList>
            <person name="Laine V.N."/>
            <person name="Pulliainen A.T."/>
            <person name="Lilley T.M."/>
        </authorList>
    </citation>
    <scope>NUCLEOTIDE SEQUENCE</scope>
    <source>
        <strain evidence="4">BLF_Eptnil</strain>
        <tissue evidence="4">Kidney</tissue>
    </source>
</reference>
<dbReference type="Proteomes" id="UP001177744">
    <property type="component" value="Unassembled WGS sequence"/>
</dbReference>
<keyword evidence="2" id="KW-0472">Membrane</keyword>
<dbReference type="EMBL" id="JAULJE010000020">
    <property type="protein sequence ID" value="KAK1331310.1"/>
    <property type="molecule type" value="Genomic_DNA"/>
</dbReference>
<name>A0AA40HIF0_CNENI</name>
<protein>
    <recommendedName>
        <fullName evidence="3">LRRC37A/B like protein 1 C-terminal domain-containing protein</fullName>
    </recommendedName>
</protein>
<keyword evidence="5" id="KW-1185">Reference proteome</keyword>
<evidence type="ECO:0000256" key="1">
    <source>
        <dbReference type="SAM" id="MobiDB-lite"/>
    </source>
</evidence>
<organism evidence="4 5">
    <name type="scientific">Cnephaeus nilssonii</name>
    <name type="common">Northern bat</name>
    <name type="synonym">Eptesicus nilssonii</name>
    <dbReference type="NCBI Taxonomy" id="3371016"/>
    <lineage>
        <taxon>Eukaryota</taxon>
        <taxon>Metazoa</taxon>
        <taxon>Chordata</taxon>
        <taxon>Craniata</taxon>
        <taxon>Vertebrata</taxon>
        <taxon>Euteleostomi</taxon>
        <taxon>Mammalia</taxon>
        <taxon>Eutheria</taxon>
        <taxon>Laurasiatheria</taxon>
        <taxon>Chiroptera</taxon>
        <taxon>Yangochiroptera</taxon>
        <taxon>Vespertilionidae</taxon>
        <taxon>Cnephaeus</taxon>
    </lineage>
</organism>
<feature type="transmembrane region" description="Helical" evidence="2">
    <location>
        <begin position="28"/>
        <end position="54"/>
    </location>
</feature>
<accession>A0AA40HIF0</accession>
<evidence type="ECO:0000313" key="4">
    <source>
        <dbReference type="EMBL" id="KAK1331310.1"/>
    </source>
</evidence>
<dbReference type="PANTHER" id="PTHR23045:SF9">
    <property type="entry name" value="LEUCINE RICH REPEAT CONTAINING 37A-RELATED"/>
    <property type="match status" value="1"/>
</dbReference>
<gene>
    <name evidence="4" type="ORF">QTO34_009262</name>
</gene>
<sequence>MQASGAQEEKESNELTKEVPGYENYNKVIIASPVIAVVAFFFFFFFVFFCLIAICHSKEATKESSRGSLASVQQNKSAEYQLEKGGFWRRLFLWLKNKKNELKLQDTAENEAFLKMEQGEEATGNKMDASESPGEDAAEESVHLHPLPGGDATTGTGEPESIWDPESPCFLWLRQELGEKNGSLAGHSETTKKLDRK</sequence>
<comment type="caution">
    <text evidence="4">The sequence shown here is derived from an EMBL/GenBank/DDBJ whole genome shotgun (WGS) entry which is preliminary data.</text>
</comment>
<dbReference type="InterPro" id="IPR015753">
    <property type="entry name" value="LRRC37"/>
</dbReference>
<keyword evidence="2" id="KW-0812">Transmembrane</keyword>
<feature type="region of interest" description="Disordered" evidence="1">
    <location>
        <begin position="118"/>
        <end position="165"/>
    </location>
</feature>
<keyword evidence="2" id="KW-1133">Transmembrane helix</keyword>
<evidence type="ECO:0000256" key="2">
    <source>
        <dbReference type="SAM" id="Phobius"/>
    </source>
</evidence>
<dbReference type="InterPro" id="IPR029423">
    <property type="entry name" value="LRRC37AB_C"/>
</dbReference>
<feature type="domain" description="LRRC37A/B like protein 1 C-terminal" evidence="3">
    <location>
        <begin position="2"/>
        <end position="62"/>
    </location>
</feature>